<evidence type="ECO:0000259" key="8">
    <source>
        <dbReference type="PROSITE" id="PS50253"/>
    </source>
</evidence>
<evidence type="ECO:0000256" key="7">
    <source>
        <dbReference type="SAM" id="Phobius"/>
    </source>
</evidence>
<gene>
    <name evidence="9" type="ORF">MNKW57_12560</name>
</gene>
<evidence type="ECO:0000313" key="9">
    <source>
        <dbReference type="EMBL" id="GMG86935.1"/>
    </source>
</evidence>
<feature type="domain" description="Heme-copper oxidase subunit III family profile" evidence="8">
    <location>
        <begin position="1"/>
        <end position="215"/>
    </location>
</feature>
<dbReference type="PROSITE" id="PS50253">
    <property type="entry name" value="COX3"/>
    <property type="match status" value="1"/>
</dbReference>
<feature type="transmembrane region" description="Helical" evidence="7">
    <location>
        <begin position="185"/>
        <end position="210"/>
    </location>
</feature>
<keyword evidence="5 7" id="KW-0472">Membrane</keyword>
<accession>A0ABQ6LXX5</accession>
<dbReference type="Pfam" id="PF00510">
    <property type="entry name" value="COX3"/>
    <property type="match status" value="1"/>
</dbReference>
<dbReference type="RefSeq" id="WP_285763558.1">
    <property type="nucleotide sequence ID" value="NZ_BSYJ01000002.1"/>
</dbReference>
<feature type="transmembrane region" description="Helical" evidence="7">
    <location>
        <begin position="110"/>
        <end position="131"/>
    </location>
</feature>
<dbReference type="InterPro" id="IPR013833">
    <property type="entry name" value="Cyt_c_oxidase_su3_a-hlx"/>
</dbReference>
<sequence>MKFLEKISEKPWQQIGPADGAALIERMPQTPPARVALRFFLAVVSVLFLLITITFLSRSQVADFQALAGAPWQPLTDPSRLWVNTGLLLLSSIAIQVAAYSAVRDRSAPTAWALGIATFTAALFLVGQLMVWRDLVALGYFVSSNPANSYFYLYTAIHGVHLLGGLIALTLVTRKVLAGGAIRSLGPGLSLCATYWHYLFALWLALFALLTSSPETYRLIAQLCGF</sequence>
<evidence type="ECO:0000256" key="4">
    <source>
        <dbReference type="ARBA" id="ARBA00022989"/>
    </source>
</evidence>
<organism evidence="9 10">
    <name type="scientific">Biformimicrobium ophioploci</name>
    <dbReference type="NCBI Taxonomy" id="3036711"/>
    <lineage>
        <taxon>Bacteria</taxon>
        <taxon>Pseudomonadati</taxon>
        <taxon>Pseudomonadota</taxon>
        <taxon>Gammaproteobacteria</taxon>
        <taxon>Cellvibrionales</taxon>
        <taxon>Microbulbiferaceae</taxon>
        <taxon>Biformimicrobium</taxon>
    </lineage>
</organism>
<evidence type="ECO:0000256" key="5">
    <source>
        <dbReference type="ARBA" id="ARBA00023136"/>
    </source>
</evidence>
<proteinExistence type="inferred from homology"/>
<dbReference type="Proteomes" id="UP001224392">
    <property type="component" value="Unassembled WGS sequence"/>
</dbReference>
<feature type="transmembrane region" description="Helical" evidence="7">
    <location>
        <begin position="81"/>
        <end position="103"/>
    </location>
</feature>
<comment type="caution">
    <text evidence="9">The sequence shown here is derived from an EMBL/GenBank/DDBJ whole genome shotgun (WGS) entry which is preliminary data.</text>
</comment>
<dbReference type="InterPro" id="IPR035973">
    <property type="entry name" value="Cyt_c_oxidase_su3-like_sf"/>
</dbReference>
<dbReference type="InterPro" id="IPR000298">
    <property type="entry name" value="Cyt_c_oxidase-like_su3"/>
</dbReference>
<feature type="transmembrane region" description="Helical" evidence="7">
    <location>
        <begin position="151"/>
        <end position="173"/>
    </location>
</feature>
<feature type="transmembrane region" description="Helical" evidence="7">
    <location>
        <begin position="35"/>
        <end position="56"/>
    </location>
</feature>
<evidence type="ECO:0000256" key="6">
    <source>
        <dbReference type="RuleBase" id="RU003376"/>
    </source>
</evidence>
<reference evidence="9 10" key="1">
    <citation type="submission" date="2023-04" db="EMBL/GenBank/DDBJ databases">
        <title>Marinobulbifer ophiurae gen. nov., sp. Nov., isolate from tissue of brittle star Ophioplocus japonicus.</title>
        <authorList>
            <person name="Kawano K."/>
            <person name="Sawayama S."/>
            <person name="Nakagawa S."/>
        </authorList>
    </citation>
    <scope>NUCLEOTIDE SEQUENCE [LARGE SCALE GENOMIC DNA]</scope>
    <source>
        <strain evidence="9 10">NKW57</strain>
    </source>
</reference>
<comment type="similarity">
    <text evidence="2 6">Belongs to the cytochrome c oxidase subunit 3 family.</text>
</comment>
<dbReference type="EMBL" id="BSYJ01000002">
    <property type="protein sequence ID" value="GMG86935.1"/>
    <property type="molecule type" value="Genomic_DNA"/>
</dbReference>
<name>A0ABQ6LXX5_9GAMM</name>
<evidence type="ECO:0000256" key="2">
    <source>
        <dbReference type="ARBA" id="ARBA00010581"/>
    </source>
</evidence>
<dbReference type="PANTHER" id="PTHR11403:SF10">
    <property type="entry name" value="CYTOCHROME C OXIDASE"/>
    <property type="match status" value="1"/>
</dbReference>
<dbReference type="PANTHER" id="PTHR11403">
    <property type="entry name" value="CYTOCHROME C OXIDASE SUBUNIT III"/>
    <property type="match status" value="1"/>
</dbReference>
<dbReference type="SUPFAM" id="SSF81452">
    <property type="entry name" value="Cytochrome c oxidase subunit III-like"/>
    <property type="match status" value="1"/>
</dbReference>
<evidence type="ECO:0000256" key="3">
    <source>
        <dbReference type="ARBA" id="ARBA00022692"/>
    </source>
</evidence>
<keyword evidence="4 7" id="KW-1133">Transmembrane helix</keyword>
<keyword evidence="10" id="KW-1185">Reference proteome</keyword>
<evidence type="ECO:0000256" key="1">
    <source>
        <dbReference type="ARBA" id="ARBA00004141"/>
    </source>
</evidence>
<protein>
    <submittedName>
        <fullName evidence="9">Cytochrome c oxidase subunit 3</fullName>
    </submittedName>
</protein>
<comment type="subcellular location">
    <subcellularLocation>
        <location evidence="6">Cell membrane</location>
        <topology evidence="6">Multi-pass membrane protein</topology>
    </subcellularLocation>
    <subcellularLocation>
        <location evidence="1">Membrane</location>
        <topology evidence="1">Multi-pass membrane protein</topology>
    </subcellularLocation>
</comment>
<dbReference type="Gene3D" id="1.20.120.80">
    <property type="entry name" value="Cytochrome c oxidase, subunit III, four-helix bundle"/>
    <property type="match status" value="1"/>
</dbReference>
<keyword evidence="3 6" id="KW-0812">Transmembrane</keyword>
<dbReference type="InterPro" id="IPR024791">
    <property type="entry name" value="Cyt_c/ubiquinol_Oxase_su3"/>
</dbReference>
<evidence type="ECO:0000313" key="10">
    <source>
        <dbReference type="Proteomes" id="UP001224392"/>
    </source>
</evidence>